<dbReference type="Proteomes" id="UP001474120">
    <property type="component" value="Unassembled WGS sequence"/>
</dbReference>
<comment type="caution">
    <text evidence="2">The sequence shown here is derived from an EMBL/GenBank/DDBJ whole genome shotgun (WGS) entry which is preliminary data.</text>
</comment>
<accession>A0ABU9L6P8</accession>
<proteinExistence type="predicted"/>
<protein>
    <submittedName>
        <fullName evidence="2">TlpA disulfide reductase family protein</fullName>
    </submittedName>
</protein>
<dbReference type="Gene3D" id="3.40.30.10">
    <property type="entry name" value="Glutaredoxin"/>
    <property type="match status" value="1"/>
</dbReference>
<name>A0ABU9L6P8_9FLAO</name>
<evidence type="ECO:0000259" key="1">
    <source>
        <dbReference type="PROSITE" id="PS51352"/>
    </source>
</evidence>
<dbReference type="SUPFAM" id="SSF52833">
    <property type="entry name" value="Thioredoxin-like"/>
    <property type="match status" value="1"/>
</dbReference>
<dbReference type="Pfam" id="PF08534">
    <property type="entry name" value="Redoxin"/>
    <property type="match status" value="1"/>
</dbReference>
<dbReference type="InterPro" id="IPR013740">
    <property type="entry name" value="Redoxin"/>
</dbReference>
<dbReference type="InterPro" id="IPR036249">
    <property type="entry name" value="Thioredoxin-like_sf"/>
</dbReference>
<dbReference type="CDD" id="cd02966">
    <property type="entry name" value="TlpA_like_family"/>
    <property type="match status" value="1"/>
</dbReference>
<dbReference type="PROSITE" id="PS51352">
    <property type="entry name" value="THIOREDOXIN_2"/>
    <property type="match status" value="1"/>
</dbReference>
<dbReference type="EMBL" id="JBCDNA010000003">
    <property type="protein sequence ID" value="MEL4456985.1"/>
    <property type="molecule type" value="Genomic_DNA"/>
</dbReference>
<dbReference type="RefSeq" id="WP_342161149.1">
    <property type="nucleotide sequence ID" value="NZ_JBCDNA010000003.1"/>
</dbReference>
<sequence length="418" mass="47633">MQKIKIHAIKHIIKKGLIAFCMMMILSSCEDPKQELGLKSGMWRGEITAQGNKIPFNFEVMKNEGTYKIQLINGSERLDIEGLNILGDSLFFDMHIFDISIKAKIYKDSLTGSYAKNYAKGYILPFKAFYGKEGRIDNAKSSAIFDGTWETTFTDKDGGKNSAIGIFKSEGNTLRGTFLSKTGDYRYLDGYTVKDTMYLYTFDGNHIYKFRAVKENDSILKGEYWSGKTSYKTFVSVKNDTASLPDANSLTYLKEGFETIEFSFPDLNGQMTSLDDEKYKDKIVILQIFGTWCPNCMDETRFLSEWYNKNKSKGVEIIGLAYEIKPDFEYARDRVLTMKQKLNVPYDFLIAGTSSTKSASESLPMLNKVISFPTSIIIDRQGKVRRIHTGFSGPATGVYYEEFVDDFNQFMKELIEES</sequence>
<evidence type="ECO:0000313" key="3">
    <source>
        <dbReference type="Proteomes" id="UP001474120"/>
    </source>
</evidence>
<feature type="domain" description="Thioredoxin" evidence="1">
    <location>
        <begin position="253"/>
        <end position="416"/>
    </location>
</feature>
<dbReference type="InterPro" id="IPR050553">
    <property type="entry name" value="Thioredoxin_ResA/DsbE_sf"/>
</dbReference>
<organism evidence="2 3">
    <name type="scientific">Lutimonas vermicola</name>
    <dbReference type="NCBI Taxonomy" id="414288"/>
    <lineage>
        <taxon>Bacteria</taxon>
        <taxon>Pseudomonadati</taxon>
        <taxon>Bacteroidota</taxon>
        <taxon>Flavobacteriia</taxon>
        <taxon>Flavobacteriales</taxon>
        <taxon>Flavobacteriaceae</taxon>
        <taxon>Lutimonas</taxon>
    </lineage>
</organism>
<dbReference type="PANTHER" id="PTHR42852">
    <property type="entry name" value="THIOL:DISULFIDE INTERCHANGE PROTEIN DSBE"/>
    <property type="match status" value="1"/>
</dbReference>
<keyword evidence="3" id="KW-1185">Reference proteome</keyword>
<dbReference type="PROSITE" id="PS51257">
    <property type="entry name" value="PROKAR_LIPOPROTEIN"/>
    <property type="match status" value="1"/>
</dbReference>
<gene>
    <name evidence="2" type="ORF">AABB81_13835</name>
</gene>
<dbReference type="PANTHER" id="PTHR42852:SF13">
    <property type="entry name" value="PROTEIN DIPZ"/>
    <property type="match status" value="1"/>
</dbReference>
<evidence type="ECO:0000313" key="2">
    <source>
        <dbReference type="EMBL" id="MEL4456985.1"/>
    </source>
</evidence>
<dbReference type="InterPro" id="IPR013766">
    <property type="entry name" value="Thioredoxin_domain"/>
</dbReference>
<reference evidence="2 3" key="1">
    <citation type="submission" date="2024-04" db="EMBL/GenBank/DDBJ databases">
        <title>whole genome sequencing of Lutimonas vermicola strain IMCC1616.</title>
        <authorList>
            <person name="Bae S.S."/>
        </authorList>
    </citation>
    <scope>NUCLEOTIDE SEQUENCE [LARGE SCALE GENOMIC DNA]</scope>
    <source>
        <strain evidence="2 3">IMCC1616</strain>
    </source>
</reference>